<proteinExistence type="predicted"/>
<evidence type="ECO:0000313" key="2">
    <source>
        <dbReference type="EMBL" id="KAF3210115.1"/>
    </source>
</evidence>
<reference evidence="4 5" key="1">
    <citation type="submission" date="2019-06" db="EMBL/GenBank/DDBJ databases">
        <authorList>
            <person name="Palmer J.M."/>
        </authorList>
    </citation>
    <scope>NUCLEOTIDE SEQUENCE [LARGE SCALE GENOMIC DNA]</scope>
    <source>
        <strain evidence="1 4">TWF106</strain>
        <strain evidence="3 5">TWF191</strain>
        <strain evidence="2">TWF679</strain>
    </source>
</reference>
<evidence type="ECO:0000313" key="1">
    <source>
        <dbReference type="EMBL" id="KAF3208334.1"/>
    </source>
</evidence>
<organism evidence="3 5">
    <name type="scientific">Orbilia oligospora</name>
    <name type="common">Nematode-trapping fungus</name>
    <name type="synonym">Arthrobotrys oligospora</name>
    <dbReference type="NCBI Taxonomy" id="2813651"/>
    <lineage>
        <taxon>Eukaryota</taxon>
        <taxon>Fungi</taxon>
        <taxon>Dikarya</taxon>
        <taxon>Ascomycota</taxon>
        <taxon>Pezizomycotina</taxon>
        <taxon>Orbiliomycetes</taxon>
        <taxon>Orbiliales</taxon>
        <taxon>Orbiliaceae</taxon>
        <taxon>Orbilia</taxon>
    </lineage>
</organism>
<dbReference type="EMBL" id="WIWS01000093">
    <property type="protein sequence ID" value="KAF3208334.1"/>
    <property type="molecule type" value="Genomic_DNA"/>
</dbReference>
<accession>A0A6G1MCX5</accession>
<gene>
    <name evidence="1" type="ORF">TWF106_011437</name>
    <name evidence="3" type="ORF">TWF191_005379</name>
    <name evidence="2" type="ORF">TWF679_006862</name>
</gene>
<dbReference type="Proteomes" id="UP000614610">
    <property type="component" value="Unassembled WGS sequence"/>
</dbReference>
<evidence type="ECO:0000313" key="5">
    <source>
        <dbReference type="Proteomes" id="UP000483672"/>
    </source>
</evidence>
<protein>
    <submittedName>
        <fullName evidence="3">Uncharacterized protein</fullName>
    </submittedName>
</protein>
<name>A0A6G1MCX5_ORBOL</name>
<dbReference type="OrthoDB" id="5271733at2759"/>
<comment type="caution">
    <text evidence="3">The sequence shown here is derived from an EMBL/GenBank/DDBJ whole genome shotgun (WGS) entry which is preliminary data.</text>
</comment>
<evidence type="ECO:0000313" key="3">
    <source>
        <dbReference type="EMBL" id="KAF3225328.1"/>
    </source>
</evidence>
<dbReference type="Proteomes" id="UP000483672">
    <property type="component" value="Unassembled WGS sequence"/>
</dbReference>
<sequence>MVVQVARIINLCKNKSIVFYNSEKVTEITLPHSGHDIFEAAPCSPRILQNIPWKVSNHKMTITIQEPDDGKDHVISIIDDNYAFSLNGKRIGDLHPLERGQNPNGLLLVVRECPDDPHNHFALAIYKTEEWLEFEGNNIAPWQLRKLLHMEPVATLGRW</sequence>
<dbReference type="EMBL" id="WIPF01000028">
    <property type="protein sequence ID" value="KAF3225328.1"/>
    <property type="molecule type" value="Genomic_DNA"/>
</dbReference>
<dbReference type="EMBL" id="WIWT01000039">
    <property type="protein sequence ID" value="KAF3210115.1"/>
    <property type="molecule type" value="Genomic_DNA"/>
</dbReference>
<dbReference type="Proteomes" id="UP000472727">
    <property type="component" value="Unassembled WGS sequence"/>
</dbReference>
<dbReference type="AlphaFoldDB" id="A0A6G1MCX5"/>
<evidence type="ECO:0000313" key="4">
    <source>
        <dbReference type="Proteomes" id="UP000472727"/>
    </source>
</evidence>